<evidence type="ECO:0000313" key="2">
    <source>
        <dbReference type="EMBL" id="ELU02317.1"/>
    </source>
</evidence>
<sequence length="140" mass="15679">MESKPAHKSKKKSSSAKSQPAAGHKASVRRFSEPVVCAPHELHTKPKQTISLLAQRVLTNNPLGIPQRRHTIANGQVFDLKSKKKAARREKVMLEKVEEKVKEKKEGEGEEGEGEESGEEDVFDHFMMKYGIIIDSESDD</sequence>
<reference evidence="2 4" key="2">
    <citation type="journal article" date="2013" name="Nature">
        <title>Insights into bilaterian evolution from three spiralian genomes.</title>
        <authorList>
            <person name="Simakov O."/>
            <person name="Marletaz F."/>
            <person name="Cho S.J."/>
            <person name="Edsinger-Gonzales E."/>
            <person name="Havlak P."/>
            <person name="Hellsten U."/>
            <person name="Kuo D.H."/>
            <person name="Larsson T."/>
            <person name="Lv J."/>
            <person name="Arendt D."/>
            <person name="Savage R."/>
            <person name="Osoegawa K."/>
            <person name="de Jong P."/>
            <person name="Grimwood J."/>
            <person name="Chapman J.A."/>
            <person name="Shapiro H."/>
            <person name="Aerts A."/>
            <person name="Otillar R.P."/>
            <person name="Terry A.Y."/>
            <person name="Boore J.L."/>
            <person name="Grigoriev I.V."/>
            <person name="Lindberg D.R."/>
            <person name="Seaver E.C."/>
            <person name="Weisblat D.A."/>
            <person name="Putnam N.H."/>
            <person name="Rokhsar D.S."/>
        </authorList>
    </citation>
    <scope>NUCLEOTIDE SEQUENCE</scope>
    <source>
        <strain evidence="2 4">I ESC-2004</strain>
    </source>
</reference>
<dbReference type="AlphaFoldDB" id="R7UG95"/>
<dbReference type="EMBL" id="KB304204">
    <property type="protein sequence ID" value="ELU02317.1"/>
    <property type="molecule type" value="Genomic_DNA"/>
</dbReference>
<name>R7UG95_CAPTE</name>
<protein>
    <submittedName>
        <fullName evidence="2 3">Uncharacterized protein</fullName>
    </submittedName>
</protein>
<feature type="region of interest" description="Disordered" evidence="1">
    <location>
        <begin position="99"/>
        <end position="124"/>
    </location>
</feature>
<dbReference type="EMBL" id="AMQN01008910">
    <property type="status" value="NOT_ANNOTATED_CDS"/>
    <property type="molecule type" value="Genomic_DNA"/>
</dbReference>
<dbReference type="Proteomes" id="UP000014760">
    <property type="component" value="Unassembled WGS sequence"/>
</dbReference>
<evidence type="ECO:0000256" key="1">
    <source>
        <dbReference type="SAM" id="MobiDB-lite"/>
    </source>
</evidence>
<reference evidence="3" key="3">
    <citation type="submission" date="2015-06" db="UniProtKB">
        <authorList>
            <consortium name="EnsemblMetazoa"/>
        </authorList>
    </citation>
    <scope>IDENTIFICATION</scope>
</reference>
<keyword evidence="4" id="KW-1185">Reference proteome</keyword>
<gene>
    <name evidence="2" type="ORF">CAPTEDRAFT_209480</name>
</gene>
<reference evidence="4" key="1">
    <citation type="submission" date="2012-12" db="EMBL/GenBank/DDBJ databases">
        <authorList>
            <person name="Hellsten U."/>
            <person name="Grimwood J."/>
            <person name="Chapman J.A."/>
            <person name="Shapiro H."/>
            <person name="Aerts A."/>
            <person name="Otillar R.P."/>
            <person name="Terry A.Y."/>
            <person name="Boore J.L."/>
            <person name="Simakov O."/>
            <person name="Marletaz F."/>
            <person name="Cho S.-J."/>
            <person name="Edsinger-Gonzales E."/>
            <person name="Havlak P."/>
            <person name="Kuo D.-H."/>
            <person name="Larsson T."/>
            <person name="Lv J."/>
            <person name="Arendt D."/>
            <person name="Savage R."/>
            <person name="Osoegawa K."/>
            <person name="de Jong P."/>
            <person name="Lindberg D.R."/>
            <person name="Seaver E.C."/>
            <person name="Weisblat D.A."/>
            <person name="Putnam N.H."/>
            <person name="Grigoriev I.V."/>
            <person name="Rokhsar D.S."/>
        </authorList>
    </citation>
    <scope>NUCLEOTIDE SEQUENCE</scope>
    <source>
        <strain evidence="4">I ESC-2004</strain>
    </source>
</reference>
<evidence type="ECO:0000313" key="3">
    <source>
        <dbReference type="EnsemblMetazoa" id="CapteP209480"/>
    </source>
</evidence>
<dbReference type="EnsemblMetazoa" id="CapteT209480">
    <property type="protein sequence ID" value="CapteP209480"/>
    <property type="gene ID" value="CapteG209480"/>
</dbReference>
<evidence type="ECO:0000313" key="4">
    <source>
        <dbReference type="Proteomes" id="UP000014760"/>
    </source>
</evidence>
<feature type="compositionally biased region" description="Acidic residues" evidence="1">
    <location>
        <begin position="108"/>
        <end position="122"/>
    </location>
</feature>
<dbReference type="HOGENOM" id="CLU_1836993_0_0_1"/>
<accession>R7UG95</accession>
<organism evidence="2">
    <name type="scientific">Capitella teleta</name>
    <name type="common">Polychaete worm</name>
    <dbReference type="NCBI Taxonomy" id="283909"/>
    <lineage>
        <taxon>Eukaryota</taxon>
        <taxon>Metazoa</taxon>
        <taxon>Spiralia</taxon>
        <taxon>Lophotrochozoa</taxon>
        <taxon>Annelida</taxon>
        <taxon>Polychaeta</taxon>
        <taxon>Sedentaria</taxon>
        <taxon>Scolecida</taxon>
        <taxon>Capitellidae</taxon>
        <taxon>Capitella</taxon>
    </lineage>
</organism>
<proteinExistence type="predicted"/>
<feature type="compositionally biased region" description="Basic residues" evidence="1">
    <location>
        <begin position="1"/>
        <end position="14"/>
    </location>
</feature>
<feature type="region of interest" description="Disordered" evidence="1">
    <location>
        <begin position="1"/>
        <end position="32"/>
    </location>
</feature>